<dbReference type="EMBL" id="VLLG01000003">
    <property type="protein sequence ID" value="TWI89032.1"/>
    <property type="molecule type" value="Genomic_DNA"/>
</dbReference>
<name>A0A562T6B0_CHIJA</name>
<dbReference type="AlphaFoldDB" id="A0A562T6B0"/>
<evidence type="ECO:0000313" key="1">
    <source>
        <dbReference type="EMBL" id="TWI89032.1"/>
    </source>
</evidence>
<dbReference type="GO" id="GO:0042742">
    <property type="term" value="P:defense response to bacterium"/>
    <property type="evidence" value="ECO:0007669"/>
    <property type="project" value="InterPro"/>
</dbReference>
<comment type="caution">
    <text evidence="1">The sequence shown here is derived from an EMBL/GenBank/DDBJ whole genome shotgun (WGS) entry which is preliminary data.</text>
</comment>
<proteinExistence type="predicted"/>
<accession>A0A562T6B0</accession>
<organism evidence="1 2">
    <name type="scientific">Chitinophaga japonensis</name>
    <name type="common">Flexibacter japonensis</name>
    <dbReference type="NCBI Taxonomy" id="104662"/>
    <lineage>
        <taxon>Bacteria</taxon>
        <taxon>Pseudomonadati</taxon>
        <taxon>Bacteroidota</taxon>
        <taxon>Chitinophagia</taxon>
        <taxon>Chitinophagales</taxon>
        <taxon>Chitinophagaceae</taxon>
        <taxon>Chitinophaga</taxon>
    </lineage>
</organism>
<keyword evidence="2" id="KW-1185">Reference proteome</keyword>
<sequence>MRTIPMENLTELSHEELTEVQGGGILTSALTAVANLVQGLPNVVSGVGGTLKNLIDFLV</sequence>
<evidence type="ECO:0000313" key="2">
    <source>
        <dbReference type="Proteomes" id="UP000316778"/>
    </source>
</evidence>
<protein>
    <submittedName>
        <fullName evidence="1">Uncharacterized protein</fullName>
    </submittedName>
</protein>
<dbReference type="Proteomes" id="UP000316778">
    <property type="component" value="Unassembled WGS sequence"/>
</dbReference>
<dbReference type="OrthoDB" id="9922244at2"/>
<reference evidence="1 2" key="1">
    <citation type="journal article" date="2013" name="Stand. Genomic Sci.">
        <title>Genomic Encyclopedia of Type Strains, Phase I: The one thousand microbial genomes (KMG-I) project.</title>
        <authorList>
            <person name="Kyrpides N.C."/>
            <person name="Woyke T."/>
            <person name="Eisen J.A."/>
            <person name="Garrity G."/>
            <person name="Lilburn T.G."/>
            <person name="Beck B.J."/>
            <person name="Whitman W.B."/>
            <person name="Hugenholtz P."/>
            <person name="Klenk H.P."/>
        </authorList>
    </citation>
    <scope>NUCLEOTIDE SEQUENCE [LARGE SCALE GENOMIC DNA]</scope>
    <source>
        <strain evidence="1 2">DSM 13484</strain>
    </source>
</reference>
<dbReference type="RefSeq" id="WP_145715067.1">
    <property type="nucleotide sequence ID" value="NZ_BAAAFY010000001.1"/>
</dbReference>
<gene>
    <name evidence="1" type="ORF">LX66_3125</name>
</gene>